<dbReference type="GO" id="GO:0005634">
    <property type="term" value="C:nucleus"/>
    <property type="evidence" value="ECO:0007669"/>
    <property type="project" value="UniProtKB-SubCell"/>
</dbReference>
<dbReference type="CDD" id="cd06916">
    <property type="entry name" value="NR_DBD_like"/>
    <property type="match status" value="1"/>
</dbReference>
<evidence type="ECO:0000256" key="7">
    <source>
        <dbReference type="ARBA" id="ARBA00023170"/>
    </source>
</evidence>
<dbReference type="InterPro" id="IPR000536">
    <property type="entry name" value="Nucl_hrmn_rcpt_lig-bd"/>
</dbReference>
<dbReference type="PROSITE" id="PS51843">
    <property type="entry name" value="NR_LBD"/>
    <property type="match status" value="1"/>
</dbReference>
<keyword evidence="13" id="KW-1185">Reference proteome</keyword>
<dbReference type="GO" id="GO:0008270">
    <property type="term" value="F:zinc ion binding"/>
    <property type="evidence" value="ECO:0007669"/>
    <property type="project" value="UniProtKB-KW"/>
</dbReference>
<comment type="similarity">
    <text evidence="9">Belongs to the nuclear hormone receptor family.</text>
</comment>
<dbReference type="InterPro" id="IPR001723">
    <property type="entry name" value="Nuclear_hrmn_rcpt"/>
</dbReference>
<dbReference type="Pfam" id="PF00104">
    <property type="entry name" value="Hormone_recep"/>
    <property type="match status" value="1"/>
</dbReference>
<protein>
    <submittedName>
        <fullName evidence="14">Nuclear receptor subfamily 1 group D member 2-like isoform X1</fullName>
    </submittedName>
</protein>
<comment type="subcellular location">
    <subcellularLocation>
        <location evidence="9">Nucleus</location>
    </subcellularLocation>
</comment>
<dbReference type="InterPro" id="IPR050234">
    <property type="entry name" value="Nuclear_hormone_rcpt_NR1"/>
</dbReference>
<sequence length="540" mass="61621">MLLLTMEDTVMESTVLQEESVMESTVLQEESNCQSNVISSCMDVLCDSTPSLISSKVREIPATPSEQEGEISCSDINSEPQKQKRKKREKYIPDAVPLELPPCKICGKKASGNHYGVNSCEACKGFFRRYLQRTVPYKCNKGGKCLENMDSKKNSLCSACRMQKCLDCGMCREGIRQGRYTATERARAIEEMKRIKRDSSQNSNKSSSSSEVNKGQSSTLSGQSLTLGNPNECLNLSLPKPDETLPSCLSLPENSGSTEVKGERSKVEEEEIKVKNVLDRIMEGYNEMNPHIKSLSDEEARTVLKQGYEKHMKKVEMFGKMDPVPAGVYSEIYSNTQMDIDGRMEIFEVIRDELATLVKEYVQFTHGIPGFLDLPPTDQAKLLKAARLEFFFILGYRSFDSETKMLMTYTGQVYPIRQYYPYISEEMAVKWVNISNDVRNLKLTVEEHAVILAICLTFTDRCELDARDQVEEIQMLFIDALQYLLKKRVANESGLHFSKIMNVFLKLREMNEEFLTFYKKMCEDPMIQKYMPELLNFLID</sequence>
<keyword evidence="1 9" id="KW-0479">Metal-binding</keyword>
<dbReference type="Gene3D" id="1.10.565.10">
    <property type="entry name" value="Retinoid X Receptor"/>
    <property type="match status" value="1"/>
</dbReference>
<dbReference type="InterPro" id="IPR013088">
    <property type="entry name" value="Znf_NHR/GATA"/>
</dbReference>
<evidence type="ECO:0000256" key="2">
    <source>
        <dbReference type="ARBA" id="ARBA00022771"/>
    </source>
</evidence>
<reference evidence="14" key="1">
    <citation type="submission" date="2025-08" db="UniProtKB">
        <authorList>
            <consortium name="RefSeq"/>
        </authorList>
    </citation>
    <scope>IDENTIFICATION</scope>
    <source>
        <tissue evidence="14">Whole sample</tissue>
    </source>
</reference>
<dbReference type="GO" id="GO:0043565">
    <property type="term" value="F:sequence-specific DNA binding"/>
    <property type="evidence" value="ECO:0007669"/>
    <property type="project" value="InterPro"/>
</dbReference>
<dbReference type="PRINTS" id="PR00047">
    <property type="entry name" value="STROIDFINGER"/>
</dbReference>
<proteinExistence type="inferred from homology"/>
<accession>A0A8B8BYI8</accession>
<feature type="region of interest" description="Disordered" evidence="10">
    <location>
        <begin position="65"/>
        <end position="89"/>
    </location>
</feature>
<feature type="region of interest" description="Disordered" evidence="10">
    <location>
        <begin position="244"/>
        <end position="265"/>
    </location>
</feature>
<dbReference type="PRINTS" id="PR00398">
    <property type="entry name" value="STRDHORMONER"/>
</dbReference>
<dbReference type="Proteomes" id="UP000694844">
    <property type="component" value="Chromosome 9"/>
</dbReference>
<evidence type="ECO:0000256" key="4">
    <source>
        <dbReference type="ARBA" id="ARBA00023015"/>
    </source>
</evidence>
<dbReference type="Pfam" id="PF00105">
    <property type="entry name" value="zf-C4"/>
    <property type="match status" value="1"/>
</dbReference>
<dbReference type="PANTHER" id="PTHR24082">
    <property type="entry name" value="NUCLEAR HORMONE RECEPTOR"/>
    <property type="match status" value="1"/>
</dbReference>
<keyword evidence="3 9" id="KW-0862">Zinc</keyword>
<evidence type="ECO:0000259" key="11">
    <source>
        <dbReference type="PROSITE" id="PS51030"/>
    </source>
</evidence>
<feature type="compositionally biased region" description="Low complexity" evidence="10">
    <location>
        <begin position="200"/>
        <end position="226"/>
    </location>
</feature>
<dbReference type="GeneID" id="111114451"/>
<evidence type="ECO:0000256" key="5">
    <source>
        <dbReference type="ARBA" id="ARBA00023125"/>
    </source>
</evidence>
<evidence type="ECO:0000256" key="10">
    <source>
        <dbReference type="SAM" id="MobiDB-lite"/>
    </source>
</evidence>
<feature type="region of interest" description="Disordered" evidence="10">
    <location>
        <begin position="192"/>
        <end position="226"/>
    </location>
</feature>
<dbReference type="SMART" id="SM00430">
    <property type="entry name" value="HOLI"/>
    <property type="match status" value="1"/>
</dbReference>
<evidence type="ECO:0000313" key="13">
    <source>
        <dbReference type="Proteomes" id="UP000694844"/>
    </source>
</evidence>
<evidence type="ECO:0000256" key="6">
    <source>
        <dbReference type="ARBA" id="ARBA00023163"/>
    </source>
</evidence>
<dbReference type="PROSITE" id="PS51030">
    <property type="entry name" value="NUCLEAR_REC_DBD_2"/>
    <property type="match status" value="1"/>
</dbReference>
<keyword evidence="6 9" id="KW-0804">Transcription</keyword>
<keyword evidence="2 9" id="KW-0863">Zinc-finger</keyword>
<dbReference type="Gene3D" id="3.30.50.10">
    <property type="entry name" value="Erythroid Transcription Factor GATA-1, subunit A"/>
    <property type="match status" value="1"/>
</dbReference>
<dbReference type="SMART" id="SM00399">
    <property type="entry name" value="ZnF_C4"/>
    <property type="match status" value="1"/>
</dbReference>
<keyword evidence="7 9" id="KW-0675">Receptor</keyword>
<dbReference type="OrthoDB" id="6081310at2759"/>
<evidence type="ECO:0000313" key="14">
    <source>
        <dbReference type="RefSeq" id="XP_022308453.1"/>
    </source>
</evidence>
<evidence type="ECO:0000256" key="3">
    <source>
        <dbReference type="ARBA" id="ARBA00022833"/>
    </source>
</evidence>
<feature type="domain" description="NR LBD" evidence="12">
    <location>
        <begin position="287"/>
        <end position="540"/>
    </location>
</feature>
<dbReference type="InterPro" id="IPR001628">
    <property type="entry name" value="Znf_hrmn_rcpt"/>
</dbReference>
<keyword evidence="4 9" id="KW-0805">Transcription regulation</keyword>
<dbReference type="GO" id="GO:0003700">
    <property type="term" value="F:DNA-binding transcription factor activity"/>
    <property type="evidence" value="ECO:0007669"/>
    <property type="project" value="InterPro"/>
</dbReference>
<dbReference type="KEGG" id="cvn:111114451"/>
<evidence type="ECO:0000256" key="1">
    <source>
        <dbReference type="ARBA" id="ARBA00022723"/>
    </source>
</evidence>
<dbReference type="RefSeq" id="XP_022308453.1">
    <property type="nucleotide sequence ID" value="XM_022452745.1"/>
</dbReference>
<dbReference type="InterPro" id="IPR035500">
    <property type="entry name" value="NHR-like_dom_sf"/>
</dbReference>
<gene>
    <name evidence="14" type="primary">LOC111114451</name>
</gene>
<feature type="domain" description="Nuclear receptor" evidence="11">
    <location>
        <begin position="100"/>
        <end position="177"/>
    </location>
</feature>
<dbReference type="SUPFAM" id="SSF57716">
    <property type="entry name" value="Glucocorticoid receptor-like (DNA-binding domain)"/>
    <property type="match status" value="1"/>
</dbReference>
<keyword evidence="5 9" id="KW-0238">DNA-binding</keyword>
<organism evidence="13 14">
    <name type="scientific">Crassostrea virginica</name>
    <name type="common">Eastern oyster</name>
    <dbReference type="NCBI Taxonomy" id="6565"/>
    <lineage>
        <taxon>Eukaryota</taxon>
        <taxon>Metazoa</taxon>
        <taxon>Spiralia</taxon>
        <taxon>Lophotrochozoa</taxon>
        <taxon>Mollusca</taxon>
        <taxon>Bivalvia</taxon>
        <taxon>Autobranchia</taxon>
        <taxon>Pteriomorphia</taxon>
        <taxon>Ostreida</taxon>
        <taxon>Ostreoidea</taxon>
        <taxon>Ostreidae</taxon>
        <taxon>Crassostrea</taxon>
    </lineage>
</organism>
<evidence type="ECO:0000256" key="9">
    <source>
        <dbReference type="RuleBase" id="RU004334"/>
    </source>
</evidence>
<keyword evidence="8 9" id="KW-0539">Nucleus</keyword>
<evidence type="ECO:0000259" key="12">
    <source>
        <dbReference type="PROSITE" id="PS51843"/>
    </source>
</evidence>
<dbReference type="AlphaFoldDB" id="A0A8B8BYI8"/>
<dbReference type="PROSITE" id="PS00031">
    <property type="entry name" value="NUCLEAR_REC_DBD_1"/>
    <property type="match status" value="1"/>
</dbReference>
<name>A0A8B8BYI8_CRAVI</name>
<evidence type="ECO:0000256" key="8">
    <source>
        <dbReference type="ARBA" id="ARBA00023242"/>
    </source>
</evidence>
<dbReference type="SUPFAM" id="SSF48508">
    <property type="entry name" value="Nuclear receptor ligand-binding domain"/>
    <property type="match status" value="1"/>
</dbReference>